<keyword evidence="2 5" id="KW-0238">DNA-binding</keyword>
<keyword evidence="3 5" id="KW-0371">Homeobox</keyword>
<evidence type="ECO:0000313" key="8">
    <source>
        <dbReference type="EMBL" id="KAF0764530.1"/>
    </source>
</evidence>
<dbReference type="SUPFAM" id="SSF46689">
    <property type="entry name" value="Homeodomain-like"/>
    <property type="match status" value="1"/>
</dbReference>
<dbReference type="OrthoDB" id="6159439at2759"/>
<dbReference type="GO" id="GO:0000978">
    <property type="term" value="F:RNA polymerase II cis-regulatory region sequence-specific DNA binding"/>
    <property type="evidence" value="ECO:0007669"/>
    <property type="project" value="TreeGrafter"/>
</dbReference>
<feature type="DNA-binding region" description="Homeobox" evidence="5">
    <location>
        <begin position="123"/>
        <end position="182"/>
    </location>
</feature>
<evidence type="ECO:0000256" key="6">
    <source>
        <dbReference type="RuleBase" id="RU000682"/>
    </source>
</evidence>
<dbReference type="GO" id="GO:0005634">
    <property type="term" value="C:nucleus"/>
    <property type="evidence" value="ECO:0007669"/>
    <property type="project" value="UniProtKB-SubCell"/>
</dbReference>
<evidence type="ECO:0000256" key="2">
    <source>
        <dbReference type="ARBA" id="ARBA00023125"/>
    </source>
</evidence>
<feature type="domain" description="Homeobox" evidence="7">
    <location>
        <begin position="121"/>
        <end position="181"/>
    </location>
</feature>
<sequence>MKSLEPLYTTTSLHVNNALSVESGFMENNWQDNQKIQMQNQVNIWNSMMYRYWKLQRQQHLIPYYRNAWHRRMSYEVSPASHSDTNDAQASQTNIVQSHTLDPSNMFATTLKSTKESLNTKNPKRIRASFTEEQIRILENAFLSNSCLSPGNRRYLAKQLGLSERRVNVWFQNRRVKKYGNSRMDYWSKTSNKT</sequence>
<evidence type="ECO:0000256" key="3">
    <source>
        <dbReference type="ARBA" id="ARBA00023155"/>
    </source>
</evidence>
<dbReference type="GO" id="GO:0030182">
    <property type="term" value="P:neuron differentiation"/>
    <property type="evidence" value="ECO:0007669"/>
    <property type="project" value="TreeGrafter"/>
</dbReference>
<evidence type="ECO:0000259" key="7">
    <source>
        <dbReference type="PROSITE" id="PS50071"/>
    </source>
</evidence>
<dbReference type="EMBL" id="VUJU01001611">
    <property type="protein sequence ID" value="KAF0764530.1"/>
    <property type="molecule type" value="Genomic_DNA"/>
</dbReference>
<comment type="caution">
    <text evidence="8">The sequence shown here is derived from an EMBL/GenBank/DDBJ whole genome shotgun (WGS) entry which is preliminary data.</text>
</comment>
<keyword evidence="4 5" id="KW-0539">Nucleus</keyword>
<dbReference type="InterPro" id="IPR001356">
    <property type="entry name" value="HD"/>
</dbReference>
<dbReference type="Pfam" id="PF00046">
    <property type="entry name" value="Homeodomain"/>
    <property type="match status" value="1"/>
</dbReference>
<name>A0A6G0Z2T2_APHCR</name>
<dbReference type="PROSITE" id="PS50071">
    <property type="entry name" value="HOMEOBOX_2"/>
    <property type="match status" value="1"/>
</dbReference>
<dbReference type="AlphaFoldDB" id="A0A6G0Z2T2"/>
<dbReference type="SMART" id="SM00389">
    <property type="entry name" value="HOX"/>
    <property type="match status" value="1"/>
</dbReference>
<evidence type="ECO:0000256" key="1">
    <source>
        <dbReference type="ARBA" id="ARBA00004123"/>
    </source>
</evidence>
<evidence type="ECO:0000256" key="5">
    <source>
        <dbReference type="PROSITE-ProRule" id="PRU00108"/>
    </source>
</evidence>
<organism evidence="8 9">
    <name type="scientific">Aphis craccivora</name>
    <name type="common">Cowpea aphid</name>
    <dbReference type="NCBI Taxonomy" id="307492"/>
    <lineage>
        <taxon>Eukaryota</taxon>
        <taxon>Metazoa</taxon>
        <taxon>Ecdysozoa</taxon>
        <taxon>Arthropoda</taxon>
        <taxon>Hexapoda</taxon>
        <taxon>Insecta</taxon>
        <taxon>Pterygota</taxon>
        <taxon>Neoptera</taxon>
        <taxon>Paraneoptera</taxon>
        <taxon>Hemiptera</taxon>
        <taxon>Sternorrhyncha</taxon>
        <taxon>Aphidomorpha</taxon>
        <taxon>Aphidoidea</taxon>
        <taxon>Aphididae</taxon>
        <taxon>Aphidini</taxon>
        <taxon>Aphis</taxon>
        <taxon>Aphis</taxon>
    </lineage>
</organism>
<dbReference type="PANTHER" id="PTHR24339:SF28">
    <property type="entry name" value="E5-RELATED"/>
    <property type="match status" value="1"/>
</dbReference>
<dbReference type="GO" id="GO:0007420">
    <property type="term" value="P:brain development"/>
    <property type="evidence" value="ECO:0007669"/>
    <property type="project" value="TreeGrafter"/>
</dbReference>
<protein>
    <submittedName>
        <fullName evidence="8">Homeobox protein pnx-like</fullName>
    </submittedName>
</protein>
<evidence type="ECO:0000256" key="4">
    <source>
        <dbReference type="ARBA" id="ARBA00023242"/>
    </source>
</evidence>
<reference evidence="8 9" key="1">
    <citation type="submission" date="2019-08" db="EMBL/GenBank/DDBJ databases">
        <title>Whole genome of Aphis craccivora.</title>
        <authorList>
            <person name="Voronova N.V."/>
            <person name="Shulinski R.S."/>
            <person name="Bandarenka Y.V."/>
            <person name="Zhorov D.G."/>
            <person name="Warner D."/>
        </authorList>
    </citation>
    <scope>NUCLEOTIDE SEQUENCE [LARGE SCALE GENOMIC DNA]</scope>
    <source>
        <strain evidence="8">180601</strain>
        <tissue evidence="8">Whole Body</tissue>
    </source>
</reference>
<dbReference type="PANTHER" id="PTHR24339">
    <property type="entry name" value="HOMEOBOX PROTEIN EMX-RELATED"/>
    <property type="match status" value="1"/>
</dbReference>
<dbReference type="Proteomes" id="UP000478052">
    <property type="component" value="Unassembled WGS sequence"/>
</dbReference>
<keyword evidence="9" id="KW-1185">Reference proteome</keyword>
<dbReference type="GO" id="GO:0000981">
    <property type="term" value="F:DNA-binding transcription factor activity, RNA polymerase II-specific"/>
    <property type="evidence" value="ECO:0007669"/>
    <property type="project" value="TreeGrafter"/>
</dbReference>
<dbReference type="InterPro" id="IPR009057">
    <property type="entry name" value="Homeodomain-like_sf"/>
</dbReference>
<accession>A0A6G0Z2T2</accession>
<dbReference type="PRINTS" id="PR00031">
    <property type="entry name" value="HTHREPRESSR"/>
</dbReference>
<dbReference type="Gene3D" id="1.10.10.60">
    <property type="entry name" value="Homeodomain-like"/>
    <property type="match status" value="1"/>
</dbReference>
<proteinExistence type="predicted"/>
<gene>
    <name evidence="8" type="ORF">FWK35_00008894</name>
</gene>
<dbReference type="InterPro" id="IPR000047">
    <property type="entry name" value="HTH_motif"/>
</dbReference>
<comment type="subcellular location">
    <subcellularLocation>
        <location evidence="1 5 6">Nucleus</location>
    </subcellularLocation>
</comment>
<dbReference type="CDD" id="cd00086">
    <property type="entry name" value="homeodomain"/>
    <property type="match status" value="1"/>
</dbReference>
<dbReference type="InterPro" id="IPR050877">
    <property type="entry name" value="EMX-VAX-Noto_Homeobox_TFs"/>
</dbReference>
<evidence type="ECO:0000313" key="9">
    <source>
        <dbReference type="Proteomes" id="UP000478052"/>
    </source>
</evidence>